<evidence type="ECO:0000313" key="3">
    <source>
        <dbReference type="Proteomes" id="UP000550401"/>
    </source>
</evidence>
<dbReference type="InterPro" id="IPR011047">
    <property type="entry name" value="Quinoprotein_ADH-like_sf"/>
</dbReference>
<reference evidence="2 3" key="1">
    <citation type="submission" date="2020-07" db="EMBL/GenBank/DDBJ databases">
        <title>Genomic Encyclopedia of Type Strains, Phase IV (KMG-V): Genome sequencing to study the core and pangenomes of soil and plant-associated prokaryotes.</title>
        <authorList>
            <person name="Whitman W."/>
        </authorList>
    </citation>
    <scope>NUCLEOTIDE SEQUENCE [LARGE SCALE GENOMIC DNA]</scope>
    <source>
        <strain evidence="2 3">RH2WT43</strain>
    </source>
</reference>
<keyword evidence="3" id="KW-1185">Reference proteome</keyword>
<evidence type="ECO:0000313" key="2">
    <source>
        <dbReference type="EMBL" id="MBA8888715.1"/>
    </source>
</evidence>
<evidence type="ECO:0008006" key="4">
    <source>
        <dbReference type="Google" id="ProtNLM"/>
    </source>
</evidence>
<dbReference type="Proteomes" id="UP000550401">
    <property type="component" value="Unassembled WGS sequence"/>
</dbReference>
<dbReference type="InterPro" id="IPR011048">
    <property type="entry name" value="Haem_d1_sf"/>
</dbReference>
<feature type="chain" id="PRO_5032810765" description="LVIVD repeat-containing protein" evidence="1">
    <location>
        <begin position="21"/>
        <end position="656"/>
    </location>
</feature>
<feature type="signal peptide" evidence="1">
    <location>
        <begin position="1"/>
        <end position="20"/>
    </location>
</feature>
<dbReference type="AlphaFoldDB" id="A0A839EY72"/>
<gene>
    <name evidence="2" type="ORF">FHW12_002951</name>
</gene>
<dbReference type="Gene3D" id="2.130.10.10">
    <property type="entry name" value="YVTN repeat-like/Quinoprotein amine dehydrogenase"/>
    <property type="match status" value="1"/>
</dbReference>
<evidence type="ECO:0000256" key="1">
    <source>
        <dbReference type="SAM" id="SignalP"/>
    </source>
</evidence>
<sequence>MKWLRTVVSLWFGVSILAGAAGAQTLQRVDVGGGALSSPAVHGNFLYVGTGATVNVWDMSNPAQPAYVGRTGASPAPGPISSLAVVGDYLYAAWSSMGTSAGITIYSLADPAHPAGAGEYDDYVASEFFGPVGLVAAGSNLYLGDAQNGLFVLDTSNPTAPSVIGQTSDIYAFDAMAISGTQLLTSGSSFLGDRLVYAIDVSTPTAPSVEGSAVLSGGSVLRAVLTDGYAIGVGNDLLVYDTHDGANITQVYSTPIDQATGAIRLGNVLYLVGDSGIQVWDFTTPSAPSLIRTVTAPTFAPDQAAVTPFGPLVLTHTDRAVLLGTADPLQPTLAAQFTVPVGVAVHAAGFDGTHAYFAEEGYGLGVADGTTLAPIGRYDADLPPFLAARDMEDISVDGGHAYIAAWGYGVLIADLANPAAPAELGRFEFPFASAIEAHGDRVYVASTTNGGIFKVLDVANPAAPQELGSLLTSQTYDLTVRGNYAFLVDGADFGDGGLRIVDVSNPAAPTVVGQEQSCPYANGVYVSDDGNTAYVACGSDATFANALQVVDTSNKAQPLLLGSVTLPGLPPNLTDYNVAHSVVVVGSTAYVGNEFGLDEVDVGNPATPTWSVRHDTGYFVRKVERAPDGRIFAFTSIGGVFVYAPQDAIFADGFDG</sequence>
<name>A0A839EY72_9GAMM</name>
<dbReference type="InterPro" id="IPR051200">
    <property type="entry name" value="Host-pathogen_enzymatic-act"/>
</dbReference>
<dbReference type="EMBL" id="JACGXL010000005">
    <property type="protein sequence ID" value="MBA8888715.1"/>
    <property type="molecule type" value="Genomic_DNA"/>
</dbReference>
<organism evidence="2 3">
    <name type="scientific">Dokdonella fugitiva</name>
    <dbReference type="NCBI Taxonomy" id="328517"/>
    <lineage>
        <taxon>Bacteria</taxon>
        <taxon>Pseudomonadati</taxon>
        <taxon>Pseudomonadota</taxon>
        <taxon>Gammaproteobacteria</taxon>
        <taxon>Lysobacterales</taxon>
        <taxon>Rhodanobacteraceae</taxon>
        <taxon>Dokdonella</taxon>
    </lineage>
</organism>
<accession>A0A839EY72</accession>
<dbReference type="SUPFAM" id="SSF50998">
    <property type="entry name" value="Quinoprotein alcohol dehydrogenase-like"/>
    <property type="match status" value="1"/>
</dbReference>
<dbReference type="InterPro" id="IPR015943">
    <property type="entry name" value="WD40/YVTN_repeat-like_dom_sf"/>
</dbReference>
<dbReference type="PANTHER" id="PTHR47197:SF3">
    <property type="entry name" value="DIHYDRO-HEME D1 DEHYDROGENASE"/>
    <property type="match status" value="1"/>
</dbReference>
<proteinExistence type="predicted"/>
<dbReference type="SUPFAM" id="SSF51004">
    <property type="entry name" value="C-terminal (heme d1) domain of cytochrome cd1-nitrite reductase"/>
    <property type="match status" value="1"/>
</dbReference>
<dbReference type="Pfam" id="PF08309">
    <property type="entry name" value="LVIVD"/>
    <property type="match status" value="7"/>
</dbReference>
<protein>
    <recommendedName>
        <fullName evidence="4">LVIVD repeat-containing protein</fullName>
    </recommendedName>
</protein>
<comment type="caution">
    <text evidence="2">The sequence shown here is derived from an EMBL/GenBank/DDBJ whole genome shotgun (WGS) entry which is preliminary data.</text>
</comment>
<dbReference type="RefSeq" id="WP_182531772.1">
    <property type="nucleotide sequence ID" value="NZ_JACGXL010000005.1"/>
</dbReference>
<dbReference type="InterPro" id="IPR013211">
    <property type="entry name" value="LVIVD"/>
</dbReference>
<keyword evidence="1" id="KW-0732">Signal</keyword>
<dbReference type="PANTHER" id="PTHR47197">
    <property type="entry name" value="PROTEIN NIRF"/>
    <property type="match status" value="1"/>
</dbReference>